<dbReference type="Pfam" id="PF07730">
    <property type="entry name" value="HisKA_3"/>
    <property type="match status" value="1"/>
</dbReference>
<feature type="domain" description="Histidine kinase" evidence="6">
    <location>
        <begin position="185"/>
        <end position="391"/>
    </location>
</feature>
<evidence type="ECO:0000313" key="8">
    <source>
        <dbReference type="Proteomes" id="UP000254467"/>
    </source>
</evidence>
<feature type="transmembrane region" description="Helical" evidence="5">
    <location>
        <begin position="127"/>
        <end position="146"/>
    </location>
</feature>
<dbReference type="Pfam" id="PF02518">
    <property type="entry name" value="HATPase_c"/>
    <property type="match status" value="1"/>
</dbReference>
<feature type="transmembrane region" description="Helical" evidence="5">
    <location>
        <begin position="35"/>
        <end position="53"/>
    </location>
</feature>
<evidence type="ECO:0000313" key="7">
    <source>
        <dbReference type="EMBL" id="STC69055.1"/>
    </source>
</evidence>
<feature type="transmembrane region" description="Helical" evidence="5">
    <location>
        <begin position="102"/>
        <end position="120"/>
    </location>
</feature>
<keyword evidence="8" id="KW-1185">Reference proteome</keyword>
<dbReference type="AlphaFoldDB" id="A0A376CL59"/>
<dbReference type="Proteomes" id="UP000254467">
    <property type="component" value="Unassembled WGS sequence"/>
</dbReference>
<dbReference type="SMART" id="SM00387">
    <property type="entry name" value="HATPase_c"/>
    <property type="match status" value="1"/>
</dbReference>
<organism evidence="7 8">
    <name type="scientific">Corynebacterium pilosum</name>
    <dbReference type="NCBI Taxonomy" id="35756"/>
    <lineage>
        <taxon>Bacteria</taxon>
        <taxon>Bacillati</taxon>
        <taxon>Actinomycetota</taxon>
        <taxon>Actinomycetes</taxon>
        <taxon>Mycobacteriales</taxon>
        <taxon>Corynebacteriaceae</taxon>
        <taxon>Corynebacterium</taxon>
    </lineage>
</organism>
<dbReference type="SUPFAM" id="SSF55874">
    <property type="entry name" value="ATPase domain of HSP90 chaperone/DNA topoisomerase II/histidine kinase"/>
    <property type="match status" value="1"/>
</dbReference>
<dbReference type="InterPro" id="IPR011712">
    <property type="entry name" value="Sig_transdc_His_kin_sub3_dim/P"/>
</dbReference>
<dbReference type="InterPro" id="IPR005467">
    <property type="entry name" value="His_kinase_dom"/>
</dbReference>
<dbReference type="PIRSF" id="PIRSF037434">
    <property type="entry name" value="STHK_ChrS"/>
    <property type="match status" value="1"/>
</dbReference>
<keyword evidence="5" id="KW-1133">Transmembrane helix</keyword>
<dbReference type="PROSITE" id="PS50109">
    <property type="entry name" value="HIS_KIN"/>
    <property type="match status" value="1"/>
</dbReference>
<evidence type="ECO:0000256" key="1">
    <source>
        <dbReference type="ARBA" id="ARBA00022679"/>
    </source>
</evidence>
<keyword evidence="4" id="KW-0175">Coiled coil</keyword>
<evidence type="ECO:0000256" key="2">
    <source>
        <dbReference type="ARBA" id="ARBA00022777"/>
    </source>
</evidence>
<keyword evidence="1 7" id="KW-0808">Transferase</keyword>
<dbReference type="PANTHER" id="PTHR24421:SF62">
    <property type="entry name" value="SENSORY TRANSDUCTION HISTIDINE KINASE"/>
    <property type="match status" value="1"/>
</dbReference>
<evidence type="ECO:0000259" key="6">
    <source>
        <dbReference type="PROSITE" id="PS50109"/>
    </source>
</evidence>
<keyword evidence="5" id="KW-0812">Transmembrane</keyword>
<proteinExistence type="predicted"/>
<dbReference type="EMBL" id="UFXQ01000001">
    <property type="protein sequence ID" value="STC69055.1"/>
    <property type="molecule type" value="Genomic_DNA"/>
</dbReference>
<keyword evidence="2 7" id="KW-0418">Kinase</keyword>
<dbReference type="STRING" id="35756.GCA_001044155_00551"/>
<keyword evidence="5" id="KW-0472">Membrane</keyword>
<evidence type="ECO:0000256" key="4">
    <source>
        <dbReference type="SAM" id="Coils"/>
    </source>
</evidence>
<feature type="coiled-coil region" evidence="4">
    <location>
        <begin position="149"/>
        <end position="176"/>
    </location>
</feature>
<protein>
    <submittedName>
        <fullName evidence="7">Two-component system sensor kinase</fullName>
        <ecNumber evidence="7">2.7.13.3</ecNumber>
    </submittedName>
</protein>
<dbReference type="GO" id="GO:0000155">
    <property type="term" value="F:phosphorelay sensor kinase activity"/>
    <property type="evidence" value="ECO:0007669"/>
    <property type="project" value="InterPro"/>
</dbReference>
<evidence type="ECO:0000256" key="3">
    <source>
        <dbReference type="ARBA" id="ARBA00023012"/>
    </source>
</evidence>
<reference evidence="7 8" key="1">
    <citation type="submission" date="2018-06" db="EMBL/GenBank/DDBJ databases">
        <authorList>
            <consortium name="Pathogen Informatics"/>
            <person name="Doyle S."/>
        </authorList>
    </citation>
    <scope>NUCLEOTIDE SEQUENCE [LARGE SCALE GENOMIC DNA]</scope>
    <source>
        <strain evidence="7 8">NCTC11862</strain>
    </source>
</reference>
<dbReference type="InterPro" id="IPR050482">
    <property type="entry name" value="Sensor_HK_TwoCompSys"/>
</dbReference>
<dbReference type="GO" id="GO:0046983">
    <property type="term" value="F:protein dimerization activity"/>
    <property type="evidence" value="ECO:0007669"/>
    <property type="project" value="InterPro"/>
</dbReference>
<accession>A0A376CL59</accession>
<dbReference type="PANTHER" id="PTHR24421">
    <property type="entry name" value="NITRATE/NITRITE SENSOR PROTEIN NARX-RELATED"/>
    <property type="match status" value="1"/>
</dbReference>
<dbReference type="GO" id="GO:0016020">
    <property type="term" value="C:membrane"/>
    <property type="evidence" value="ECO:0007669"/>
    <property type="project" value="InterPro"/>
</dbReference>
<dbReference type="CDD" id="cd16917">
    <property type="entry name" value="HATPase_UhpB-NarQ-NarX-like"/>
    <property type="match status" value="1"/>
</dbReference>
<dbReference type="Gene3D" id="3.30.565.10">
    <property type="entry name" value="Histidine kinase-like ATPase, C-terminal domain"/>
    <property type="match status" value="1"/>
</dbReference>
<dbReference type="Gene3D" id="1.20.5.1930">
    <property type="match status" value="1"/>
</dbReference>
<sequence length="407" mass="44430">MSNRKALDTGIHALTVSLLLVAVLAAVSYPLDRAAIHLVMTFVFGFLYFYGSYYRQSWPEWAQILWLFGMTGVWIIELFVSPVAMYWVFILFFLYLQVMDDWRGIAAVVFSLAVSIVVQIPHGLTLGGVMGPAVSAGVVLAIHYSFRTITRISAEREALIDELVATREQLADTERAAGVAQERQRLAHEIHDTVAQGLSSIQMLLHAAERDLKTSRLTEEELEPPLLKMETARKSAADNLAETRAMIAALTPASLDSHSLIQALQRVADSFSTTGNIDISVETDGEDKMLPMRVEAGLLRIAQGATGNVVKHAEASKARITLTFGQQEVRLDVVDNGKGFDPDEVQGQPAGLGHVGLAAMRRRAEELGGELVVESTPGGPTALSVALPISTIEVEPGRINRKMEEDL</sequence>
<dbReference type="InterPro" id="IPR003594">
    <property type="entry name" value="HATPase_dom"/>
</dbReference>
<feature type="transmembrane region" description="Helical" evidence="5">
    <location>
        <begin position="65"/>
        <end position="96"/>
    </location>
</feature>
<gene>
    <name evidence="7" type="primary">vraS</name>
    <name evidence="7" type="ORF">NCTC11862_00832</name>
</gene>
<keyword evidence="3" id="KW-0902">Two-component regulatory system</keyword>
<evidence type="ECO:0000256" key="5">
    <source>
        <dbReference type="SAM" id="Phobius"/>
    </source>
</evidence>
<name>A0A376CL59_9CORY</name>
<dbReference type="EC" id="2.7.13.3" evidence="7"/>
<dbReference type="InterPro" id="IPR017205">
    <property type="entry name" value="Sig_transdc_His_kinase_ChrS"/>
</dbReference>
<dbReference type="InterPro" id="IPR036890">
    <property type="entry name" value="HATPase_C_sf"/>
</dbReference>